<keyword evidence="7" id="KW-1185">Reference proteome</keyword>
<dbReference type="SUPFAM" id="SSF52218">
    <property type="entry name" value="Flavoproteins"/>
    <property type="match status" value="1"/>
</dbReference>
<dbReference type="GO" id="GO:0003955">
    <property type="term" value="F:NAD(P)H dehydrogenase (quinone) activity"/>
    <property type="evidence" value="ECO:0007669"/>
    <property type="project" value="UniProtKB-EC"/>
</dbReference>
<dbReference type="PROSITE" id="PS50902">
    <property type="entry name" value="FLAVODOXIN_LIKE"/>
    <property type="match status" value="1"/>
</dbReference>
<dbReference type="PANTHER" id="PTHR30546">
    <property type="entry name" value="FLAVODOXIN-RELATED PROTEIN WRBA-RELATED"/>
    <property type="match status" value="1"/>
</dbReference>
<dbReference type="FunFam" id="3.40.50.360:FF:000001">
    <property type="entry name" value="NAD(P)H dehydrogenase (Quinone) FQR1-like"/>
    <property type="match status" value="1"/>
</dbReference>
<accession>A0AAW1QJ49</accession>
<dbReference type="GO" id="GO:0016020">
    <property type="term" value="C:membrane"/>
    <property type="evidence" value="ECO:0007669"/>
    <property type="project" value="TreeGrafter"/>
</dbReference>
<dbReference type="InterPro" id="IPR029039">
    <property type="entry name" value="Flavoprotein-like_sf"/>
</dbReference>
<evidence type="ECO:0000256" key="1">
    <source>
        <dbReference type="ARBA" id="ARBA00006961"/>
    </source>
</evidence>
<proteinExistence type="inferred from homology"/>
<protein>
    <recommendedName>
        <fullName evidence="2">NAD(P)H dehydrogenase (quinone)</fullName>
        <ecNumber evidence="2">1.6.5.2</ecNumber>
    </recommendedName>
</protein>
<comment type="similarity">
    <text evidence="1">Belongs to the WrbA family.</text>
</comment>
<dbReference type="EC" id="1.6.5.2" evidence="2"/>
<dbReference type="AlphaFoldDB" id="A0AAW1QJ49"/>
<dbReference type="PANTHER" id="PTHR30546:SF23">
    <property type="entry name" value="FLAVOPROTEIN-LIKE PROTEIN YCP4-RELATED"/>
    <property type="match status" value="1"/>
</dbReference>
<gene>
    <name evidence="6" type="ORF">WJX81_001025</name>
</gene>
<dbReference type="NCBIfam" id="NF002999">
    <property type="entry name" value="PRK03767.1"/>
    <property type="match status" value="1"/>
</dbReference>
<evidence type="ECO:0000256" key="4">
    <source>
        <dbReference type="ARBA" id="ARBA00048983"/>
    </source>
</evidence>
<organism evidence="6 7">
    <name type="scientific">Elliptochloris bilobata</name>
    <dbReference type="NCBI Taxonomy" id="381761"/>
    <lineage>
        <taxon>Eukaryota</taxon>
        <taxon>Viridiplantae</taxon>
        <taxon>Chlorophyta</taxon>
        <taxon>core chlorophytes</taxon>
        <taxon>Trebouxiophyceae</taxon>
        <taxon>Trebouxiophyceae incertae sedis</taxon>
        <taxon>Elliptochloris clade</taxon>
        <taxon>Elliptochloris</taxon>
    </lineage>
</organism>
<reference evidence="6 7" key="1">
    <citation type="journal article" date="2024" name="Nat. Commun.">
        <title>Phylogenomics reveals the evolutionary origins of lichenization in chlorophyte algae.</title>
        <authorList>
            <person name="Puginier C."/>
            <person name="Libourel C."/>
            <person name="Otte J."/>
            <person name="Skaloud P."/>
            <person name="Haon M."/>
            <person name="Grisel S."/>
            <person name="Petersen M."/>
            <person name="Berrin J.G."/>
            <person name="Delaux P.M."/>
            <person name="Dal Grande F."/>
            <person name="Keller J."/>
        </authorList>
    </citation>
    <scope>NUCLEOTIDE SEQUENCE [LARGE SCALE GENOMIC DNA]</scope>
    <source>
        <strain evidence="6 7">SAG 245.80</strain>
    </source>
</reference>
<dbReference type="InterPro" id="IPR005025">
    <property type="entry name" value="FMN_Rdtase-like_dom"/>
</dbReference>
<comment type="catalytic activity">
    <reaction evidence="4">
        <text>a quinone + NADPH + H(+) = a quinol + NADP(+)</text>
        <dbReference type="Rhea" id="RHEA:46164"/>
        <dbReference type="ChEBI" id="CHEBI:15378"/>
        <dbReference type="ChEBI" id="CHEBI:24646"/>
        <dbReference type="ChEBI" id="CHEBI:57783"/>
        <dbReference type="ChEBI" id="CHEBI:58349"/>
        <dbReference type="ChEBI" id="CHEBI:132124"/>
        <dbReference type="EC" id="1.6.5.2"/>
    </reaction>
</comment>
<name>A0AAW1QJ49_9CHLO</name>
<comment type="caution">
    <text evidence="6">The sequence shown here is derived from an EMBL/GenBank/DDBJ whole genome shotgun (WGS) entry which is preliminary data.</text>
</comment>
<comment type="catalytic activity">
    <reaction evidence="3">
        <text>a quinone + NADH + H(+) = a quinol + NAD(+)</text>
        <dbReference type="Rhea" id="RHEA:46160"/>
        <dbReference type="ChEBI" id="CHEBI:15378"/>
        <dbReference type="ChEBI" id="CHEBI:24646"/>
        <dbReference type="ChEBI" id="CHEBI:57540"/>
        <dbReference type="ChEBI" id="CHEBI:57945"/>
        <dbReference type="ChEBI" id="CHEBI:132124"/>
        <dbReference type="EC" id="1.6.5.2"/>
    </reaction>
</comment>
<dbReference type="InterPro" id="IPR008254">
    <property type="entry name" value="Flavodoxin/NO_synth"/>
</dbReference>
<evidence type="ECO:0000256" key="3">
    <source>
        <dbReference type="ARBA" id="ARBA00047678"/>
    </source>
</evidence>
<feature type="domain" description="Flavodoxin-like" evidence="5">
    <location>
        <begin position="5"/>
        <end position="193"/>
    </location>
</feature>
<sequence>MAVKVYIIYYSMYGHVAKLAQKEKEGVDSVEGAEGVLFQCAETLPEEVLGKMHAPPKEDVPVIDVHNLPEADGFLFGFPTRYGSPAAQFKAMEDATGGLWQSGALRNKPAGLFTSTATQGGGQEVTCLTAVPFLVHHGMIYVSAGYGLGPELFSNEHVRGGSPWGAGTFANGDGSRQPTDLELAFAKYQGAEFAKICLKLAS</sequence>
<evidence type="ECO:0000259" key="5">
    <source>
        <dbReference type="PROSITE" id="PS50902"/>
    </source>
</evidence>
<dbReference type="EMBL" id="JALJOU010000102">
    <property type="protein sequence ID" value="KAK9821414.1"/>
    <property type="molecule type" value="Genomic_DNA"/>
</dbReference>
<evidence type="ECO:0000256" key="2">
    <source>
        <dbReference type="ARBA" id="ARBA00012648"/>
    </source>
</evidence>
<dbReference type="Proteomes" id="UP001445335">
    <property type="component" value="Unassembled WGS sequence"/>
</dbReference>
<dbReference type="InterPro" id="IPR010089">
    <property type="entry name" value="Flavoprotein_WrbA-like"/>
</dbReference>
<dbReference type="GO" id="GO:0010181">
    <property type="term" value="F:FMN binding"/>
    <property type="evidence" value="ECO:0007669"/>
    <property type="project" value="InterPro"/>
</dbReference>
<evidence type="ECO:0000313" key="6">
    <source>
        <dbReference type="EMBL" id="KAK9821414.1"/>
    </source>
</evidence>
<evidence type="ECO:0000313" key="7">
    <source>
        <dbReference type="Proteomes" id="UP001445335"/>
    </source>
</evidence>
<dbReference type="NCBIfam" id="TIGR01755">
    <property type="entry name" value="flav_wrbA"/>
    <property type="match status" value="1"/>
</dbReference>
<dbReference type="Pfam" id="PF03358">
    <property type="entry name" value="FMN_red"/>
    <property type="match status" value="1"/>
</dbReference>
<dbReference type="Gene3D" id="3.40.50.360">
    <property type="match status" value="1"/>
</dbReference>